<protein>
    <recommendedName>
        <fullName evidence="4">RNA polymerase sigma factor 70 region 4 type 2 domain-containing protein</fullName>
    </recommendedName>
</protein>
<dbReference type="EMBL" id="VSSQ01028407">
    <property type="protein sequence ID" value="MPM78116.1"/>
    <property type="molecule type" value="Genomic_DNA"/>
</dbReference>
<dbReference type="GO" id="GO:0006352">
    <property type="term" value="P:DNA-templated transcription initiation"/>
    <property type="evidence" value="ECO:0007669"/>
    <property type="project" value="InterPro"/>
</dbReference>
<keyword evidence="2" id="KW-0731">Sigma factor</keyword>
<evidence type="ECO:0000259" key="4">
    <source>
        <dbReference type="Pfam" id="PF08281"/>
    </source>
</evidence>
<dbReference type="InterPro" id="IPR039425">
    <property type="entry name" value="RNA_pol_sigma-70-like"/>
</dbReference>
<sequence>MYLENDCQPLKELFSKDFDEKLNALLAQLPEVRRQVFEMVYHEGLKAKEVSEILQMPQRTVESHIYLAMKFLRKHLSSSDFLILILFCKFF</sequence>
<evidence type="ECO:0000256" key="3">
    <source>
        <dbReference type="ARBA" id="ARBA00023163"/>
    </source>
</evidence>
<evidence type="ECO:0000256" key="2">
    <source>
        <dbReference type="ARBA" id="ARBA00023082"/>
    </source>
</evidence>
<dbReference type="GO" id="GO:0003677">
    <property type="term" value="F:DNA binding"/>
    <property type="evidence" value="ECO:0007669"/>
    <property type="project" value="InterPro"/>
</dbReference>
<reference evidence="5" key="1">
    <citation type="submission" date="2019-08" db="EMBL/GenBank/DDBJ databases">
        <authorList>
            <person name="Kucharzyk K."/>
            <person name="Murdoch R.W."/>
            <person name="Higgins S."/>
            <person name="Loffler F."/>
        </authorList>
    </citation>
    <scope>NUCLEOTIDE SEQUENCE</scope>
</reference>
<evidence type="ECO:0000313" key="5">
    <source>
        <dbReference type="EMBL" id="MPM78116.1"/>
    </source>
</evidence>
<dbReference type="InterPro" id="IPR036388">
    <property type="entry name" value="WH-like_DNA-bd_sf"/>
</dbReference>
<evidence type="ECO:0000256" key="1">
    <source>
        <dbReference type="ARBA" id="ARBA00023015"/>
    </source>
</evidence>
<dbReference type="SUPFAM" id="SSF88659">
    <property type="entry name" value="Sigma3 and sigma4 domains of RNA polymerase sigma factors"/>
    <property type="match status" value="1"/>
</dbReference>
<keyword evidence="3" id="KW-0804">Transcription</keyword>
<feature type="domain" description="RNA polymerase sigma factor 70 region 4 type 2" evidence="4">
    <location>
        <begin position="20"/>
        <end position="72"/>
    </location>
</feature>
<comment type="caution">
    <text evidence="5">The sequence shown here is derived from an EMBL/GenBank/DDBJ whole genome shotgun (WGS) entry which is preliminary data.</text>
</comment>
<dbReference type="InterPro" id="IPR013324">
    <property type="entry name" value="RNA_pol_sigma_r3/r4-like"/>
</dbReference>
<proteinExistence type="predicted"/>
<dbReference type="NCBIfam" id="TIGR02937">
    <property type="entry name" value="sigma70-ECF"/>
    <property type="match status" value="1"/>
</dbReference>
<dbReference type="Gene3D" id="1.10.10.10">
    <property type="entry name" value="Winged helix-like DNA-binding domain superfamily/Winged helix DNA-binding domain"/>
    <property type="match status" value="1"/>
</dbReference>
<dbReference type="InterPro" id="IPR013249">
    <property type="entry name" value="RNA_pol_sigma70_r4_t2"/>
</dbReference>
<dbReference type="Pfam" id="PF08281">
    <property type="entry name" value="Sigma70_r4_2"/>
    <property type="match status" value="1"/>
</dbReference>
<dbReference type="PANTHER" id="PTHR43133">
    <property type="entry name" value="RNA POLYMERASE ECF-TYPE SIGMA FACTO"/>
    <property type="match status" value="1"/>
</dbReference>
<name>A0A645CM74_9ZZZZ</name>
<dbReference type="AlphaFoldDB" id="A0A645CM74"/>
<organism evidence="5">
    <name type="scientific">bioreactor metagenome</name>
    <dbReference type="NCBI Taxonomy" id="1076179"/>
    <lineage>
        <taxon>unclassified sequences</taxon>
        <taxon>metagenomes</taxon>
        <taxon>ecological metagenomes</taxon>
    </lineage>
</organism>
<accession>A0A645CM74</accession>
<gene>
    <name evidence="5" type="ORF">SDC9_125127</name>
</gene>
<dbReference type="PANTHER" id="PTHR43133:SF46">
    <property type="entry name" value="RNA POLYMERASE SIGMA-70 FACTOR ECF SUBFAMILY"/>
    <property type="match status" value="1"/>
</dbReference>
<dbReference type="GO" id="GO:0016987">
    <property type="term" value="F:sigma factor activity"/>
    <property type="evidence" value="ECO:0007669"/>
    <property type="project" value="UniProtKB-KW"/>
</dbReference>
<keyword evidence="1" id="KW-0805">Transcription regulation</keyword>
<dbReference type="InterPro" id="IPR014284">
    <property type="entry name" value="RNA_pol_sigma-70_dom"/>
</dbReference>